<dbReference type="Proteomes" id="UP000295696">
    <property type="component" value="Unassembled WGS sequence"/>
</dbReference>
<proteinExistence type="predicted"/>
<dbReference type="AlphaFoldDB" id="A0A4R3JK42"/>
<keyword evidence="4" id="KW-1185">Reference proteome</keyword>
<dbReference type="Pfam" id="PF12102">
    <property type="entry name" value="MrcB_N"/>
    <property type="match status" value="1"/>
</dbReference>
<dbReference type="InterPro" id="IPR011704">
    <property type="entry name" value="ATPase_dyneun-rel_AAA"/>
</dbReference>
<name>A0A4R3JK42_9RHOB</name>
<dbReference type="InterPro" id="IPR027417">
    <property type="entry name" value="P-loop_NTPase"/>
</dbReference>
<accession>A0A4R3JK42</accession>
<gene>
    <name evidence="3" type="ORF">EDD52_102461</name>
</gene>
<dbReference type="CDD" id="cd00009">
    <property type="entry name" value="AAA"/>
    <property type="match status" value="1"/>
</dbReference>
<protein>
    <submittedName>
        <fullName evidence="3">Dynein-related subfamily AAA family protein</fullName>
    </submittedName>
</protein>
<feature type="domain" description="ATPase dynein-related AAA" evidence="1">
    <location>
        <begin position="177"/>
        <end position="332"/>
    </location>
</feature>
<dbReference type="GO" id="GO:0005524">
    <property type="term" value="F:ATP binding"/>
    <property type="evidence" value="ECO:0007669"/>
    <property type="project" value="InterPro"/>
</dbReference>
<dbReference type="GO" id="GO:0016887">
    <property type="term" value="F:ATP hydrolysis activity"/>
    <property type="evidence" value="ECO:0007669"/>
    <property type="project" value="InterPro"/>
</dbReference>
<comment type="caution">
    <text evidence="3">The sequence shown here is derived from an EMBL/GenBank/DDBJ whole genome shotgun (WGS) entry which is preliminary data.</text>
</comment>
<evidence type="ECO:0000313" key="4">
    <source>
        <dbReference type="Proteomes" id="UP000295696"/>
    </source>
</evidence>
<evidence type="ECO:0000259" key="2">
    <source>
        <dbReference type="Pfam" id="PF12102"/>
    </source>
</evidence>
<organism evidence="3 4">
    <name type="scientific">Primorskyibacter sedentarius</name>
    <dbReference type="NCBI Taxonomy" id="745311"/>
    <lineage>
        <taxon>Bacteria</taxon>
        <taxon>Pseudomonadati</taxon>
        <taxon>Pseudomonadota</taxon>
        <taxon>Alphaproteobacteria</taxon>
        <taxon>Rhodobacterales</taxon>
        <taxon>Roseobacteraceae</taxon>
        <taxon>Primorskyibacter</taxon>
    </lineage>
</organism>
<dbReference type="InterPro" id="IPR021961">
    <property type="entry name" value="McrB_DNA-bd"/>
</dbReference>
<dbReference type="PANTHER" id="PTHR37291">
    <property type="entry name" value="5-METHYLCYTOSINE-SPECIFIC RESTRICTION ENZYME B"/>
    <property type="match status" value="1"/>
</dbReference>
<dbReference type="InterPro" id="IPR052934">
    <property type="entry name" value="Methyl-DNA_Rec/Restrict_Enz"/>
</dbReference>
<dbReference type="Gene3D" id="3.30.920.90">
    <property type="match status" value="1"/>
</dbReference>
<dbReference type="Pfam" id="PF07728">
    <property type="entry name" value="AAA_5"/>
    <property type="match status" value="1"/>
</dbReference>
<evidence type="ECO:0000313" key="3">
    <source>
        <dbReference type="EMBL" id="TCS66643.1"/>
    </source>
</evidence>
<dbReference type="Gene3D" id="3.40.50.300">
    <property type="entry name" value="P-loop containing nucleotide triphosphate hydrolases"/>
    <property type="match status" value="1"/>
</dbReference>
<dbReference type="PANTHER" id="PTHR37291:SF1">
    <property type="entry name" value="TYPE IV METHYL-DIRECTED RESTRICTION ENZYME ECOKMCRB SUBUNIT"/>
    <property type="match status" value="1"/>
</dbReference>
<evidence type="ECO:0000259" key="1">
    <source>
        <dbReference type="Pfam" id="PF07728"/>
    </source>
</evidence>
<dbReference type="EMBL" id="SLZU01000002">
    <property type="protein sequence ID" value="TCS66643.1"/>
    <property type="molecule type" value="Genomic_DNA"/>
</dbReference>
<sequence length="437" mass="50051">MDKRETTTTQEGTYIVFLIAEDLSVTYLTLNQGMTELRNRLKDRGAAEEMVRVAESVRPSIQELKKTGFLLDNDIDLKSGTAAAKNYKIGTIAHILLPNDDLPDDAKIEELLDGLLSAYQRVIETPPEKQPIDAEGSVKVTDAIAAVPYGIDDAIDELFLERDDVERFLDIWAYKKNMILQGAPGVGKSFVARRLAYALIGFRDDTKLQTVQFHQSYSYEDFVQGYRPNGSQGFERKNGTFYEFRDRAGRDPGGTYVFIIDEINRGNLSKIFGELMLLIEPDKRGPDWKTRLAYASDEDPDFYIPENLFVLGMMNTADRSLSLVDYALRRRFAFVGMEPLYGAPKFRAYLEERSVSEEFITRVINRMAELNQAIESDRTNLGPGFRIGHSFFTPTKCVDDSEAWYRRIVETEIHPLLEEYWFDAPETADQWRDRLLR</sequence>
<reference evidence="3 4" key="1">
    <citation type="submission" date="2019-03" db="EMBL/GenBank/DDBJ databases">
        <title>Genomic Encyclopedia of Type Strains, Phase IV (KMG-IV): sequencing the most valuable type-strain genomes for metagenomic binning, comparative biology and taxonomic classification.</title>
        <authorList>
            <person name="Goeker M."/>
        </authorList>
    </citation>
    <scope>NUCLEOTIDE SEQUENCE [LARGE SCALE GENOMIC DNA]</scope>
    <source>
        <strain evidence="3 4">DSM 104836</strain>
    </source>
</reference>
<feature type="domain" description="Type IV methyl-directed restriction enzyme EcoKMcrB subunit DNA-binding" evidence="2">
    <location>
        <begin position="1"/>
        <end position="122"/>
    </location>
</feature>
<dbReference type="SUPFAM" id="SSF52540">
    <property type="entry name" value="P-loop containing nucleoside triphosphate hydrolases"/>
    <property type="match status" value="1"/>
</dbReference>